<evidence type="ECO:0000313" key="1">
    <source>
        <dbReference type="EMBL" id="KAI5658334.1"/>
    </source>
</evidence>
<comment type="caution">
    <text evidence="1">The sequence shown here is derived from an EMBL/GenBank/DDBJ whole genome shotgun (WGS) entry which is preliminary data.</text>
</comment>
<protein>
    <submittedName>
        <fullName evidence="1">Uncharacterized protein</fullName>
    </submittedName>
</protein>
<gene>
    <name evidence="1" type="ORF">M9H77_27127</name>
</gene>
<accession>A0ACC0ADS9</accession>
<evidence type="ECO:0000313" key="2">
    <source>
        <dbReference type="Proteomes" id="UP001060085"/>
    </source>
</evidence>
<dbReference type="EMBL" id="CM044706">
    <property type="protein sequence ID" value="KAI5658334.1"/>
    <property type="molecule type" value="Genomic_DNA"/>
</dbReference>
<organism evidence="1 2">
    <name type="scientific">Catharanthus roseus</name>
    <name type="common">Madagascar periwinkle</name>
    <name type="synonym">Vinca rosea</name>
    <dbReference type="NCBI Taxonomy" id="4058"/>
    <lineage>
        <taxon>Eukaryota</taxon>
        <taxon>Viridiplantae</taxon>
        <taxon>Streptophyta</taxon>
        <taxon>Embryophyta</taxon>
        <taxon>Tracheophyta</taxon>
        <taxon>Spermatophyta</taxon>
        <taxon>Magnoliopsida</taxon>
        <taxon>eudicotyledons</taxon>
        <taxon>Gunneridae</taxon>
        <taxon>Pentapetalae</taxon>
        <taxon>asterids</taxon>
        <taxon>lamiids</taxon>
        <taxon>Gentianales</taxon>
        <taxon>Apocynaceae</taxon>
        <taxon>Rauvolfioideae</taxon>
        <taxon>Vinceae</taxon>
        <taxon>Catharanthinae</taxon>
        <taxon>Catharanthus</taxon>
    </lineage>
</organism>
<name>A0ACC0ADS9_CATRO</name>
<dbReference type="Proteomes" id="UP001060085">
    <property type="component" value="Linkage Group LG06"/>
</dbReference>
<proteinExistence type="predicted"/>
<keyword evidence="2" id="KW-1185">Reference proteome</keyword>
<sequence length="1085" mass="117117">MIHTLLWVLTAVGPVENWLGSIPFSLESASSTISLGPLCLDIAVVTFLEIRGVLSDVFLVSCGLDLVAGFYLANLVVLLLVVAYSNARILILLGKGGRKDGHQQRLRKKSGGRGATASPSDRHLISLWSYSPHRKQKQGGSWAPFDDNEIVAKDHPRVKAALEFQPICSSVAAPIEIGDFSSEKEEFSDSRRPDSSSIQENVSRLAPLRRASRNRSLSMRGRTSISIAACGDPQPQEMKNRRNRKPPLPRGKNTQPPNYDKEIAYFKEVDSFELLEESPSPKKSGTWIMGVHTEKIDLPHLSSVLQKWLISQRRKHCSGSPPSMRRILETPAMFKGALGLKNSEEAAPLIRSGLCSIQNRIRFDSVGEDSSRKSISHDDPRNEEIQIIGDASSEDIEAELRKLSLASLDSQSWDPFSALLTACGQSAPSTLLDVLVTYCNPETITKVGEGTYGEAFKVGATVCKIVPFDGDSLVNGEVQKVLQRSDELLEEVMLSNTLNQLRGCQDHVSNACNSFIQTIDLRVCQGSYDAALIKAWEDWDRDHCSENDHPEEFPNNQCYVVFVQEYGGRDLESFVLSNFDEVRSLLVQVTLGLAVAEAAYEFEHRDLHWGNILVSRKGTEILCFTLEGKKLHMRTYGISISIIDFTLSRLKTGDDILFLDLSQDPELFEGPRGDKQFDTYRKMKAVTDEYWEGRYKSFTLLSSITGLYISAVDDLIVAPAIHFSQDKCIMAAVLGRYYALEEVLWVSSKVQVFQSSRRELLDNLPYEANEHELVDPLSINYPTTTTTNQVTNPVTTPSIVPPDNSAPTIVTIPATNPVPTTPIPVATPAATVPLPPATPIPVPNTNPVTPAVPITNPVTNPVTTPTPSGGIPVTNQPPATTTNAPAAAIPGQSWCVAKSGTQETSLQSALDYACGIGGADCSAIQQGGICYNPNSLQNHASYAFNSYYQKNPTQTSCDFGGTAMITTANPSSGSCNYPLSSSSSSSSPSTSTSTPAAITPTPTTASSTGAANPSTSTGGTDAGAGTPPAVLNASNPVPGGGSSTTGGFGDSPPTTTISMSNKSQYVGCISMVTSILTGMMIITLF</sequence>
<reference evidence="2" key="1">
    <citation type="journal article" date="2023" name="Nat. Plants">
        <title>Single-cell RNA sequencing provides a high-resolution roadmap for understanding the multicellular compartmentation of specialized metabolism.</title>
        <authorList>
            <person name="Sun S."/>
            <person name="Shen X."/>
            <person name="Li Y."/>
            <person name="Li Y."/>
            <person name="Wang S."/>
            <person name="Li R."/>
            <person name="Zhang H."/>
            <person name="Shen G."/>
            <person name="Guo B."/>
            <person name="Wei J."/>
            <person name="Xu J."/>
            <person name="St-Pierre B."/>
            <person name="Chen S."/>
            <person name="Sun C."/>
        </authorList>
    </citation>
    <scope>NUCLEOTIDE SEQUENCE [LARGE SCALE GENOMIC DNA]</scope>
</reference>